<keyword evidence="5" id="KW-0029">Amino-acid transport</keyword>
<dbReference type="InterPro" id="IPR014342">
    <property type="entry name" value="Ectoine_EhuC"/>
</dbReference>
<keyword evidence="7 8" id="KW-0472">Membrane</keyword>
<dbReference type="PANTHER" id="PTHR30614:SF0">
    <property type="entry name" value="L-CYSTINE TRANSPORT SYSTEM PERMEASE PROTEIN TCYL"/>
    <property type="match status" value="1"/>
</dbReference>
<evidence type="ECO:0000256" key="8">
    <source>
        <dbReference type="RuleBase" id="RU363032"/>
    </source>
</evidence>
<dbReference type="PROSITE" id="PS50928">
    <property type="entry name" value="ABC_TM1"/>
    <property type="match status" value="1"/>
</dbReference>
<feature type="transmembrane region" description="Helical" evidence="8">
    <location>
        <begin position="154"/>
        <end position="175"/>
    </location>
</feature>
<keyword evidence="2 8" id="KW-0813">Transport</keyword>
<dbReference type="Pfam" id="PF00528">
    <property type="entry name" value="BPD_transp_1"/>
    <property type="match status" value="1"/>
</dbReference>
<comment type="subcellular location">
    <subcellularLocation>
        <location evidence="1 8">Cell membrane</location>
        <topology evidence="1 8">Multi-pass membrane protein</topology>
    </subcellularLocation>
</comment>
<organism evidence="10 11">
    <name type="scientific">Phytomonospora endophytica</name>
    <dbReference type="NCBI Taxonomy" id="714109"/>
    <lineage>
        <taxon>Bacteria</taxon>
        <taxon>Bacillati</taxon>
        <taxon>Actinomycetota</taxon>
        <taxon>Actinomycetes</taxon>
        <taxon>Micromonosporales</taxon>
        <taxon>Micromonosporaceae</taxon>
        <taxon>Phytomonospora</taxon>
    </lineage>
</organism>
<evidence type="ECO:0000256" key="2">
    <source>
        <dbReference type="ARBA" id="ARBA00022448"/>
    </source>
</evidence>
<dbReference type="CDD" id="cd06261">
    <property type="entry name" value="TM_PBP2"/>
    <property type="match status" value="1"/>
</dbReference>
<keyword evidence="11" id="KW-1185">Reference proteome</keyword>
<evidence type="ECO:0000259" key="9">
    <source>
        <dbReference type="PROSITE" id="PS50928"/>
    </source>
</evidence>
<dbReference type="NCBIfam" id="TIGR01726">
    <property type="entry name" value="HEQRo_perm_3TM"/>
    <property type="match status" value="1"/>
</dbReference>
<dbReference type="Gene3D" id="1.10.3720.10">
    <property type="entry name" value="MetI-like"/>
    <property type="match status" value="1"/>
</dbReference>
<gene>
    <name evidence="10" type="ORF">HNR73_000978</name>
</gene>
<dbReference type="NCBIfam" id="TIGR03004">
    <property type="entry name" value="ectoine_ehuC"/>
    <property type="match status" value="1"/>
</dbReference>
<dbReference type="GO" id="GO:0043190">
    <property type="term" value="C:ATP-binding cassette (ABC) transporter complex"/>
    <property type="evidence" value="ECO:0007669"/>
    <property type="project" value="InterPro"/>
</dbReference>
<feature type="transmembrane region" description="Helical" evidence="8">
    <location>
        <begin position="187"/>
        <end position="206"/>
    </location>
</feature>
<keyword evidence="4 8" id="KW-0812">Transmembrane</keyword>
<reference evidence="10 11" key="1">
    <citation type="submission" date="2020-08" db="EMBL/GenBank/DDBJ databases">
        <title>Genomic Encyclopedia of Type Strains, Phase IV (KMG-IV): sequencing the most valuable type-strain genomes for metagenomic binning, comparative biology and taxonomic classification.</title>
        <authorList>
            <person name="Goeker M."/>
        </authorList>
    </citation>
    <scope>NUCLEOTIDE SEQUENCE [LARGE SCALE GENOMIC DNA]</scope>
    <source>
        <strain evidence="10 11">YIM 65646</strain>
    </source>
</reference>
<name>A0A841F7V8_9ACTN</name>
<dbReference type="RefSeq" id="WP_184786038.1">
    <property type="nucleotide sequence ID" value="NZ_BONT01000023.1"/>
</dbReference>
<dbReference type="GO" id="GO:0022857">
    <property type="term" value="F:transmembrane transporter activity"/>
    <property type="evidence" value="ECO:0007669"/>
    <property type="project" value="InterPro"/>
</dbReference>
<evidence type="ECO:0000256" key="3">
    <source>
        <dbReference type="ARBA" id="ARBA00022475"/>
    </source>
</evidence>
<evidence type="ECO:0000313" key="11">
    <source>
        <dbReference type="Proteomes" id="UP000548476"/>
    </source>
</evidence>
<evidence type="ECO:0000256" key="6">
    <source>
        <dbReference type="ARBA" id="ARBA00022989"/>
    </source>
</evidence>
<evidence type="ECO:0000256" key="1">
    <source>
        <dbReference type="ARBA" id="ARBA00004651"/>
    </source>
</evidence>
<proteinExistence type="inferred from homology"/>
<comment type="caution">
    <text evidence="10">The sequence shown here is derived from an EMBL/GenBank/DDBJ whole genome shotgun (WGS) entry which is preliminary data.</text>
</comment>
<evidence type="ECO:0000256" key="5">
    <source>
        <dbReference type="ARBA" id="ARBA00022970"/>
    </source>
</evidence>
<dbReference type="AlphaFoldDB" id="A0A841F7V8"/>
<evidence type="ECO:0000313" key="10">
    <source>
        <dbReference type="EMBL" id="MBB6033131.1"/>
    </source>
</evidence>
<dbReference type="InterPro" id="IPR000515">
    <property type="entry name" value="MetI-like"/>
</dbReference>
<dbReference type="InterPro" id="IPR010065">
    <property type="entry name" value="AA_ABC_transptr_permease_3TM"/>
</dbReference>
<dbReference type="GO" id="GO:0006865">
    <property type="term" value="P:amino acid transport"/>
    <property type="evidence" value="ECO:0007669"/>
    <property type="project" value="UniProtKB-KW"/>
</dbReference>
<feature type="domain" description="ABC transmembrane type-1" evidence="9">
    <location>
        <begin position="19"/>
        <end position="207"/>
    </location>
</feature>
<feature type="transmembrane region" description="Helical" evidence="8">
    <location>
        <begin position="61"/>
        <end position="81"/>
    </location>
</feature>
<dbReference type="InterPro" id="IPR043429">
    <property type="entry name" value="ArtM/GltK/GlnP/TcyL/YhdX-like"/>
</dbReference>
<protein>
    <submittedName>
        <fullName evidence="10">Polar amino acid transport system permease protein</fullName>
    </submittedName>
</protein>
<dbReference type="InterPro" id="IPR035906">
    <property type="entry name" value="MetI-like_sf"/>
</dbReference>
<keyword evidence="3" id="KW-1003">Cell membrane</keyword>
<dbReference type="EMBL" id="JACHGT010000002">
    <property type="protein sequence ID" value="MBB6033131.1"/>
    <property type="molecule type" value="Genomic_DNA"/>
</dbReference>
<accession>A0A841F7V8</accession>
<dbReference type="SUPFAM" id="SSF161098">
    <property type="entry name" value="MetI-like"/>
    <property type="match status" value="1"/>
</dbReference>
<evidence type="ECO:0000256" key="4">
    <source>
        <dbReference type="ARBA" id="ARBA00022692"/>
    </source>
</evidence>
<comment type="similarity">
    <text evidence="8">Belongs to the binding-protein-dependent transport system permease family.</text>
</comment>
<dbReference type="Proteomes" id="UP000548476">
    <property type="component" value="Unassembled WGS sequence"/>
</dbReference>
<dbReference type="PANTHER" id="PTHR30614">
    <property type="entry name" value="MEMBRANE COMPONENT OF AMINO ACID ABC TRANSPORTER"/>
    <property type="match status" value="1"/>
</dbReference>
<sequence>MGDFFTTFADALPQLLSGIRITLILTASGAVLALVLSFLFGLMSRSRSIMVRGTSRVIVEFFRGTSLVVQLFWFVYAMPIVTGFQLDDPVYAGIIALGLNYGAYGAEVVRGGLNAVPQAQWEATIALNMTPLQRLRLVIVPQAMAEMIPPFGNLLIQLLKASSLVVLVGIADLSFEAEKIRLTNATEATAAFSISLVLYFVLAWLLNTGMRAWEGHAKAKLGRPVPRKRLLQPVRADQGGAV</sequence>
<keyword evidence="6 8" id="KW-1133">Transmembrane helix</keyword>
<feature type="transmembrane region" description="Helical" evidence="8">
    <location>
        <begin position="20"/>
        <end position="40"/>
    </location>
</feature>
<evidence type="ECO:0000256" key="7">
    <source>
        <dbReference type="ARBA" id="ARBA00023136"/>
    </source>
</evidence>